<name>V8QT50_9BURK</name>
<dbReference type="STRING" id="1424334.W822_08265"/>
<dbReference type="eggNOG" id="COG0747">
    <property type="taxonomic scope" value="Bacteria"/>
</dbReference>
<dbReference type="PATRIC" id="fig|1424334.3.peg.1656"/>
<gene>
    <name evidence="6" type="ORF">W822_08265</name>
</gene>
<dbReference type="PANTHER" id="PTHR30290">
    <property type="entry name" value="PERIPLASMIC BINDING COMPONENT OF ABC TRANSPORTER"/>
    <property type="match status" value="1"/>
</dbReference>
<dbReference type="PANTHER" id="PTHR30290:SF9">
    <property type="entry name" value="OLIGOPEPTIDE-BINDING PROTEIN APPA"/>
    <property type="match status" value="1"/>
</dbReference>
<dbReference type="Gene3D" id="3.40.190.10">
    <property type="entry name" value="Periplasmic binding protein-like II"/>
    <property type="match status" value="1"/>
</dbReference>
<dbReference type="GO" id="GO:0015833">
    <property type="term" value="P:peptide transport"/>
    <property type="evidence" value="ECO:0007669"/>
    <property type="project" value="TreeGrafter"/>
</dbReference>
<keyword evidence="3 4" id="KW-0732">Signal</keyword>
<organism evidence="6 7">
    <name type="scientific">Advenella kashmirensis W13003</name>
    <dbReference type="NCBI Taxonomy" id="1424334"/>
    <lineage>
        <taxon>Bacteria</taxon>
        <taxon>Pseudomonadati</taxon>
        <taxon>Pseudomonadota</taxon>
        <taxon>Betaproteobacteria</taxon>
        <taxon>Burkholderiales</taxon>
        <taxon>Alcaligenaceae</taxon>
    </lineage>
</organism>
<feature type="domain" description="Solute-binding protein family 5" evidence="5">
    <location>
        <begin position="65"/>
        <end position="433"/>
    </location>
</feature>
<feature type="signal peptide" evidence="4">
    <location>
        <begin position="1"/>
        <end position="22"/>
    </location>
</feature>
<dbReference type="InterPro" id="IPR039424">
    <property type="entry name" value="SBP_5"/>
</dbReference>
<proteinExistence type="inferred from homology"/>
<dbReference type="HOGENOM" id="CLU_017028_7_4_4"/>
<keyword evidence="2" id="KW-0813">Transport</keyword>
<dbReference type="GO" id="GO:0030288">
    <property type="term" value="C:outer membrane-bounded periplasmic space"/>
    <property type="evidence" value="ECO:0007669"/>
    <property type="project" value="UniProtKB-ARBA"/>
</dbReference>
<dbReference type="RefSeq" id="WP_024004629.1">
    <property type="nucleotide sequence ID" value="NZ_KI650979.1"/>
</dbReference>
<dbReference type="SUPFAM" id="SSF53850">
    <property type="entry name" value="Periplasmic binding protein-like II"/>
    <property type="match status" value="1"/>
</dbReference>
<evidence type="ECO:0000256" key="1">
    <source>
        <dbReference type="ARBA" id="ARBA00005695"/>
    </source>
</evidence>
<comment type="caution">
    <text evidence="6">The sequence shown here is derived from an EMBL/GenBank/DDBJ whole genome shotgun (WGS) entry which is preliminary data.</text>
</comment>
<accession>V8QT50</accession>
<feature type="chain" id="PRO_5004771721" evidence="4">
    <location>
        <begin position="23"/>
        <end position="523"/>
    </location>
</feature>
<dbReference type="InterPro" id="IPR030678">
    <property type="entry name" value="Peptide/Ni-bd"/>
</dbReference>
<evidence type="ECO:0000259" key="5">
    <source>
        <dbReference type="Pfam" id="PF00496"/>
    </source>
</evidence>
<comment type="similarity">
    <text evidence="1">Belongs to the bacterial solute-binding protein 5 family.</text>
</comment>
<dbReference type="CDD" id="cd08498">
    <property type="entry name" value="PBP2_NikA_DppA_OppA_like_2"/>
    <property type="match status" value="1"/>
</dbReference>
<dbReference type="Proteomes" id="UP000018733">
    <property type="component" value="Unassembled WGS sequence"/>
</dbReference>
<protein>
    <submittedName>
        <fullName evidence="6">ABC transporter substrate-binding protein</fullName>
    </submittedName>
</protein>
<sequence>MKKRVLAALAAGLLAAGHMAYAEELKIAFADNLSSLDPQLNNFAGDRSAGLFFFDMLVNNYDNKLLPGLATEWKNTGPTTWEFKLRPDVKWSDGTPFTAEDVIYSIERIRKVPGSVAPFTGYVRTIKSVTEKEPGTLVFETTIPNPGLPLNLASVHLVQKKSTEHATSDDFNSGKALIGTGPYKLVSYTPGAGFQVEANPSYWGEKPLWDKVSYRYVANAATRSTALLSGDVDVIDKVSVADLKKLESDPKVSVYAYNGLRVFLLQPSFNPKPNKFITDNSGKPLDKNPLLDVRVRQALSLAINREAIADRLLQGSVTVADQWMPKGSIGYNANIKPIAFDAQKAKDLLKEAGYPDGFNLTVHVPTDRYPLAPETVQAVAQFWSRIGVKTQVSVVPWAVYSSAAKKNEYAMSVIAWGNGTGEGSYAMVNILATVNPEKGLGASNWGHYSSQKLDDYLKQATEEFDDAKREKIMEDAAQSVSDDVGIIPLFHYKNIWAARKGLVVKPLSSDRTVPVMVTKEAGK</sequence>
<dbReference type="EMBL" id="AYXT01000009">
    <property type="protein sequence ID" value="ETF02822.1"/>
    <property type="molecule type" value="Genomic_DNA"/>
</dbReference>
<dbReference type="GO" id="GO:1904680">
    <property type="term" value="F:peptide transmembrane transporter activity"/>
    <property type="evidence" value="ECO:0007669"/>
    <property type="project" value="TreeGrafter"/>
</dbReference>
<keyword evidence="7" id="KW-1185">Reference proteome</keyword>
<evidence type="ECO:0000313" key="7">
    <source>
        <dbReference type="Proteomes" id="UP000018733"/>
    </source>
</evidence>
<dbReference type="AlphaFoldDB" id="V8QT50"/>
<evidence type="ECO:0000256" key="2">
    <source>
        <dbReference type="ARBA" id="ARBA00022448"/>
    </source>
</evidence>
<dbReference type="Gene3D" id="3.90.76.10">
    <property type="entry name" value="Dipeptide-binding Protein, Domain 1"/>
    <property type="match status" value="1"/>
</dbReference>
<dbReference type="InterPro" id="IPR000914">
    <property type="entry name" value="SBP_5_dom"/>
</dbReference>
<evidence type="ECO:0000256" key="4">
    <source>
        <dbReference type="SAM" id="SignalP"/>
    </source>
</evidence>
<reference evidence="6 7" key="1">
    <citation type="journal article" date="2014" name="Genome Announc.">
        <title>Draft Genome Sequence of Advenella kashmirensis Strain W13003, a Polycyclic Aromatic Hydrocarbon-Degrading Bacterium.</title>
        <authorList>
            <person name="Wang X."/>
            <person name="Jin D."/>
            <person name="Zhou L."/>
            <person name="Wu L."/>
            <person name="An W."/>
            <person name="Zhao L."/>
        </authorList>
    </citation>
    <scope>NUCLEOTIDE SEQUENCE [LARGE SCALE GENOMIC DNA]</scope>
    <source>
        <strain evidence="6 7">W13003</strain>
    </source>
</reference>
<dbReference type="Pfam" id="PF00496">
    <property type="entry name" value="SBP_bac_5"/>
    <property type="match status" value="1"/>
</dbReference>
<dbReference type="Gene3D" id="3.10.105.10">
    <property type="entry name" value="Dipeptide-binding Protein, Domain 3"/>
    <property type="match status" value="1"/>
</dbReference>
<evidence type="ECO:0000313" key="6">
    <source>
        <dbReference type="EMBL" id="ETF02822.1"/>
    </source>
</evidence>
<dbReference type="OrthoDB" id="9801799at2"/>
<dbReference type="GO" id="GO:0043190">
    <property type="term" value="C:ATP-binding cassette (ABC) transporter complex"/>
    <property type="evidence" value="ECO:0007669"/>
    <property type="project" value="InterPro"/>
</dbReference>
<evidence type="ECO:0000256" key="3">
    <source>
        <dbReference type="ARBA" id="ARBA00022729"/>
    </source>
</evidence>
<dbReference type="PIRSF" id="PIRSF002741">
    <property type="entry name" value="MppA"/>
    <property type="match status" value="1"/>
</dbReference>